<evidence type="ECO:0000256" key="1">
    <source>
        <dbReference type="SAM" id="MobiDB-lite"/>
    </source>
</evidence>
<feature type="region of interest" description="Disordered" evidence="1">
    <location>
        <begin position="1"/>
        <end position="40"/>
    </location>
</feature>
<evidence type="ECO:0000313" key="3">
    <source>
        <dbReference type="Proteomes" id="UP000297025"/>
    </source>
</evidence>
<feature type="compositionally biased region" description="Basic residues" evidence="1">
    <location>
        <begin position="7"/>
        <end position="39"/>
    </location>
</feature>
<gene>
    <name evidence="2" type="ORF">E2C04_11745</name>
</gene>
<dbReference type="AlphaFoldDB" id="A0A4P7UFX5"/>
<sequence length="119" mass="13121">MRGEGRRCRRGDRRGHQVHRSGQGRHQGHRPGYAKKAKKATVNVKVVNNKKKAVQGKVKLTLKKGKKVVGKRTVTLSKKGVAKGVFTKVKAKGKYTVIAEFQGNKTAKKSKATAKFTVK</sequence>
<dbReference type="KEGG" id="ndp:E2C04_11745"/>
<dbReference type="GO" id="GO:0005975">
    <property type="term" value="P:carbohydrate metabolic process"/>
    <property type="evidence" value="ECO:0007669"/>
    <property type="project" value="UniProtKB-ARBA"/>
</dbReference>
<dbReference type="Gene3D" id="2.60.40.10">
    <property type="entry name" value="Immunoglobulins"/>
    <property type="match status" value="1"/>
</dbReference>
<dbReference type="EMBL" id="CP038462">
    <property type="protein sequence ID" value="QCC77679.1"/>
    <property type="molecule type" value="Genomic_DNA"/>
</dbReference>
<proteinExistence type="predicted"/>
<evidence type="ECO:0000313" key="2">
    <source>
        <dbReference type="EMBL" id="QCC77679.1"/>
    </source>
</evidence>
<dbReference type="Proteomes" id="UP000297025">
    <property type="component" value="Chromosome"/>
</dbReference>
<protein>
    <submittedName>
        <fullName evidence="2">Uncharacterized protein</fullName>
    </submittedName>
</protein>
<dbReference type="InterPro" id="IPR013783">
    <property type="entry name" value="Ig-like_fold"/>
</dbReference>
<accession>A0A4P7UFX5</accession>
<reference evidence="2 3" key="1">
    <citation type="journal article" date="2008" name="Int. J. Syst. Evol. Microbiol.">
        <title>Nocardioides daphniae sp. nov., isolated from Daphnia cucullata (Crustacea: Cladocera).</title>
        <authorList>
            <person name="Toth E.M."/>
            <person name="Keki Z."/>
            <person name="Homonnay Z.G."/>
            <person name="Borsodi A.K."/>
            <person name="Marialigeti K."/>
            <person name="Schumann P."/>
        </authorList>
    </citation>
    <scope>NUCLEOTIDE SEQUENCE [LARGE SCALE GENOMIC DNA]</scope>
    <source>
        <strain evidence="2 3">JCM 16608</strain>
    </source>
</reference>
<organism evidence="2 3">
    <name type="scientific">Nocardioides daphniae</name>
    <dbReference type="NCBI Taxonomy" id="402297"/>
    <lineage>
        <taxon>Bacteria</taxon>
        <taxon>Bacillati</taxon>
        <taxon>Actinomycetota</taxon>
        <taxon>Actinomycetes</taxon>
        <taxon>Propionibacteriales</taxon>
        <taxon>Nocardioidaceae</taxon>
        <taxon>Nocardioides</taxon>
    </lineage>
</organism>
<name>A0A4P7UFX5_9ACTN</name>